<dbReference type="Pfam" id="PF09649">
    <property type="entry name" value="CHZ"/>
    <property type="match status" value="1"/>
</dbReference>
<feature type="region of interest" description="Disordered" evidence="4">
    <location>
        <begin position="414"/>
        <end position="480"/>
    </location>
</feature>
<organism evidence="6 7">
    <name type="scientific">Taxus chinensis</name>
    <name type="common">Chinese yew</name>
    <name type="synonym">Taxus wallichiana var. chinensis</name>
    <dbReference type="NCBI Taxonomy" id="29808"/>
    <lineage>
        <taxon>Eukaryota</taxon>
        <taxon>Viridiplantae</taxon>
        <taxon>Streptophyta</taxon>
        <taxon>Embryophyta</taxon>
        <taxon>Tracheophyta</taxon>
        <taxon>Spermatophyta</taxon>
        <taxon>Pinopsida</taxon>
        <taxon>Pinidae</taxon>
        <taxon>Conifers II</taxon>
        <taxon>Cupressales</taxon>
        <taxon>Taxaceae</taxon>
        <taxon>Taxus</taxon>
    </lineage>
</organism>
<keyword evidence="3" id="KW-0539">Nucleus</keyword>
<feature type="compositionally biased region" description="Basic and acidic residues" evidence="4">
    <location>
        <begin position="214"/>
        <end position="229"/>
    </location>
</feature>
<keyword evidence="7" id="KW-1185">Reference proteome</keyword>
<gene>
    <name evidence="6" type="ORF">KI387_030362</name>
</gene>
<dbReference type="OMA" id="APTVYKK"/>
<evidence type="ECO:0000256" key="2">
    <source>
        <dbReference type="ARBA" id="ARBA00023186"/>
    </source>
</evidence>
<dbReference type="EMBL" id="JAHRHJ020000010">
    <property type="protein sequence ID" value="KAH9298680.1"/>
    <property type="molecule type" value="Genomic_DNA"/>
</dbReference>
<evidence type="ECO:0000313" key="6">
    <source>
        <dbReference type="EMBL" id="KAH9298680.1"/>
    </source>
</evidence>
<feature type="compositionally biased region" description="Polar residues" evidence="4">
    <location>
        <begin position="60"/>
        <end position="74"/>
    </location>
</feature>
<evidence type="ECO:0000256" key="4">
    <source>
        <dbReference type="SAM" id="MobiDB-lite"/>
    </source>
</evidence>
<feature type="compositionally biased region" description="Low complexity" evidence="4">
    <location>
        <begin position="437"/>
        <end position="455"/>
    </location>
</feature>
<sequence>SLTFEGVRRLLEKDLGLETFTLDAHKKLIKTLLQENFYSSEDEDASGDVKENDAEDSELENSSRNLETLEQNLKSRMPDKVRKEDTKLLKEQKKKEYNIDKPDPEKKDQTDPKEEGDNEINDKKESSLEVTEAVIKEAVLKRASYLRAKIESISLGGVRRLLEQDLQLETKALDVHKTLISKLVDEILTSPPDEPDSVKETSKKIRKKKSFKGKKNDSEEDKVKERSSDAMEDSTESTEISRDDEDMEQKKETLKASKSKKFSNEDLGGATLKGRKRKKEPESEYKKSVKKPKKKNSVEDEDAEPLKSEMKRMKEVESLDEIEESVKNRASEDSDSGSSDNEEAEIKTKKTTNPVVDGEQVQNLKKIIRSCGTTIPPVVYKKAKQQSESKREAYLIQELTAILKREGLSSNPTDKEIKAVKRRKERAKDLEGIDTTNIISDSRSRRAASSNFFIAPQYKVSNEDDGDSSDDEDSKSSEDD</sequence>
<accession>A0AA38CES2</accession>
<feature type="compositionally biased region" description="Basic and acidic residues" evidence="4">
    <location>
        <begin position="76"/>
        <end position="127"/>
    </location>
</feature>
<feature type="compositionally biased region" description="Basic and acidic residues" evidence="4">
    <location>
        <begin position="304"/>
        <end position="317"/>
    </location>
</feature>
<dbReference type="SMART" id="SM01082">
    <property type="entry name" value="CHZ"/>
    <property type="match status" value="1"/>
</dbReference>
<keyword evidence="2" id="KW-0143">Chaperone</keyword>
<comment type="subcellular location">
    <subcellularLocation>
        <location evidence="1">Nucleus</location>
    </subcellularLocation>
</comment>
<protein>
    <recommendedName>
        <fullName evidence="5">Histone chaperone domain-containing protein</fullName>
    </recommendedName>
</protein>
<feature type="compositionally biased region" description="Acidic residues" evidence="4">
    <location>
        <begin position="230"/>
        <end position="247"/>
    </location>
</feature>
<feature type="domain" description="Histone chaperone" evidence="5">
    <location>
        <begin position="424"/>
        <end position="461"/>
    </location>
</feature>
<dbReference type="PANTHER" id="PTHR15410:SF2">
    <property type="entry name" value="HIRA-INTERACTING PROTEIN 3"/>
    <property type="match status" value="1"/>
</dbReference>
<dbReference type="Proteomes" id="UP000824469">
    <property type="component" value="Unassembled WGS sequence"/>
</dbReference>
<feature type="region of interest" description="Disordered" evidence="4">
    <location>
        <begin position="187"/>
        <end position="354"/>
    </location>
</feature>
<feature type="compositionally biased region" description="Acidic residues" evidence="4">
    <location>
        <begin position="463"/>
        <end position="473"/>
    </location>
</feature>
<evidence type="ECO:0000256" key="3">
    <source>
        <dbReference type="ARBA" id="ARBA00023242"/>
    </source>
</evidence>
<comment type="caution">
    <text evidence="6">The sequence shown here is derived from an EMBL/GenBank/DDBJ whole genome shotgun (WGS) entry which is preliminary data.</text>
</comment>
<dbReference type="PANTHER" id="PTHR15410">
    <property type="entry name" value="HIRA-INTERACTING PROTEIN 3"/>
    <property type="match status" value="1"/>
</dbReference>
<dbReference type="AlphaFoldDB" id="A0AA38CES2"/>
<evidence type="ECO:0000256" key="1">
    <source>
        <dbReference type="ARBA" id="ARBA00004123"/>
    </source>
</evidence>
<proteinExistence type="predicted"/>
<name>A0AA38CES2_TAXCH</name>
<reference evidence="6 7" key="1">
    <citation type="journal article" date="2021" name="Nat. Plants">
        <title>The Taxus genome provides insights into paclitaxel biosynthesis.</title>
        <authorList>
            <person name="Xiong X."/>
            <person name="Gou J."/>
            <person name="Liao Q."/>
            <person name="Li Y."/>
            <person name="Zhou Q."/>
            <person name="Bi G."/>
            <person name="Li C."/>
            <person name="Du R."/>
            <person name="Wang X."/>
            <person name="Sun T."/>
            <person name="Guo L."/>
            <person name="Liang H."/>
            <person name="Lu P."/>
            <person name="Wu Y."/>
            <person name="Zhang Z."/>
            <person name="Ro D.K."/>
            <person name="Shang Y."/>
            <person name="Huang S."/>
            <person name="Yan J."/>
        </authorList>
    </citation>
    <scope>NUCLEOTIDE SEQUENCE [LARGE SCALE GENOMIC DNA]</scope>
    <source>
        <strain evidence="6">Ta-2019</strain>
    </source>
</reference>
<feature type="non-terminal residue" evidence="6">
    <location>
        <position position="480"/>
    </location>
</feature>
<evidence type="ECO:0000313" key="7">
    <source>
        <dbReference type="Proteomes" id="UP000824469"/>
    </source>
</evidence>
<dbReference type="InterPro" id="IPR037647">
    <property type="entry name" value="HIRIP3"/>
</dbReference>
<feature type="region of interest" description="Disordered" evidence="4">
    <location>
        <begin position="38"/>
        <end position="128"/>
    </location>
</feature>
<feature type="compositionally biased region" description="Basic residues" evidence="4">
    <location>
        <begin position="204"/>
        <end position="213"/>
    </location>
</feature>
<dbReference type="GO" id="GO:0005634">
    <property type="term" value="C:nucleus"/>
    <property type="evidence" value="ECO:0007669"/>
    <property type="project" value="UniProtKB-SubCell"/>
</dbReference>
<dbReference type="InterPro" id="IPR019098">
    <property type="entry name" value="Histone_chaperone_domain_CHZ"/>
</dbReference>
<evidence type="ECO:0000259" key="5">
    <source>
        <dbReference type="SMART" id="SM01082"/>
    </source>
</evidence>
<feature type="non-terminal residue" evidence="6">
    <location>
        <position position="1"/>
    </location>
</feature>